<dbReference type="OrthoDB" id="20872at2759"/>
<protein>
    <recommendedName>
        <fullName evidence="4">Nucleoside phosphorylase domain-containing protein</fullName>
    </recommendedName>
</protein>
<gene>
    <name evidence="2" type="ORF">EDB81DRAFT_953098</name>
</gene>
<feature type="region of interest" description="Disordered" evidence="1">
    <location>
        <begin position="1"/>
        <end position="21"/>
    </location>
</feature>
<dbReference type="Gene3D" id="3.40.50.1580">
    <property type="entry name" value="Nucleoside phosphorylase domain"/>
    <property type="match status" value="1"/>
</dbReference>
<evidence type="ECO:0008006" key="4">
    <source>
        <dbReference type="Google" id="ProtNLM"/>
    </source>
</evidence>
<dbReference type="GO" id="GO:0009116">
    <property type="term" value="P:nucleoside metabolic process"/>
    <property type="evidence" value="ECO:0007669"/>
    <property type="project" value="InterPro"/>
</dbReference>
<dbReference type="PANTHER" id="PTHR46082">
    <property type="entry name" value="ATP/GTP-BINDING PROTEIN-RELATED"/>
    <property type="match status" value="1"/>
</dbReference>
<reference evidence="2" key="1">
    <citation type="journal article" date="2021" name="Nat. Commun.">
        <title>Genetic determinants of endophytism in the Arabidopsis root mycobiome.</title>
        <authorList>
            <person name="Mesny F."/>
            <person name="Miyauchi S."/>
            <person name="Thiergart T."/>
            <person name="Pickel B."/>
            <person name="Atanasova L."/>
            <person name="Karlsson M."/>
            <person name="Huettel B."/>
            <person name="Barry K.W."/>
            <person name="Haridas S."/>
            <person name="Chen C."/>
            <person name="Bauer D."/>
            <person name="Andreopoulos W."/>
            <person name="Pangilinan J."/>
            <person name="LaButti K."/>
            <person name="Riley R."/>
            <person name="Lipzen A."/>
            <person name="Clum A."/>
            <person name="Drula E."/>
            <person name="Henrissat B."/>
            <person name="Kohler A."/>
            <person name="Grigoriev I.V."/>
            <person name="Martin F.M."/>
            <person name="Hacquard S."/>
        </authorList>
    </citation>
    <scope>NUCLEOTIDE SEQUENCE</scope>
    <source>
        <strain evidence="2">MPI-CAGE-AT-0147</strain>
    </source>
</reference>
<accession>A0A9P9D8G6</accession>
<dbReference type="InterPro" id="IPR053137">
    <property type="entry name" value="NLR-like"/>
</dbReference>
<evidence type="ECO:0000256" key="1">
    <source>
        <dbReference type="SAM" id="MobiDB-lite"/>
    </source>
</evidence>
<comment type="caution">
    <text evidence="2">The sequence shown here is derived from an EMBL/GenBank/DDBJ whole genome shotgun (WGS) entry which is preliminary data.</text>
</comment>
<dbReference type="GO" id="GO:0003824">
    <property type="term" value="F:catalytic activity"/>
    <property type="evidence" value="ECO:0007669"/>
    <property type="project" value="InterPro"/>
</dbReference>
<dbReference type="EMBL" id="JAGMUV010000030">
    <property type="protein sequence ID" value="KAH7115650.1"/>
    <property type="molecule type" value="Genomic_DNA"/>
</dbReference>
<organism evidence="2 3">
    <name type="scientific">Dactylonectria macrodidyma</name>
    <dbReference type="NCBI Taxonomy" id="307937"/>
    <lineage>
        <taxon>Eukaryota</taxon>
        <taxon>Fungi</taxon>
        <taxon>Dikarya</taxon>
        <taxon>Ascomycota</taxon>
        <taxon>Pezizomycotina</taxon>
        <taxon>Sordariomycetes</taxon>
        <taxon>Hypocreomycetidae</taxon>
        <taxon>Hypocreales</taxon>
        <taxon>Nectriaceae</taxon>
        <taxon>Dactylonectria</taxon>
    </lineage>
</organism>
<dbReference type="InterPro" id="IPR035994">
    <property type="entry name" value="Nucleoside_phosphorylase_sf"/>
</dbReference>
<proteinExistence type="predicted"/>
<dbReference type="Proteomes" id="UP000738349">
    <property type="component" value="Unassembled WGS sequence"/>
</dbReference>
<evidence type="ECO:0000313" key="2">
    <source>
        <dbReference type="EMBL" id="KAH7115650.1"/>
    </source>
</evidence>
<dbReference type="SUPFAM" id="SSF53167">
    <property type="entry name" value="Purine and uridine phosphorylases"/>
    <property type="match status" value="1"/>
</dbReference>
<sequence length="206" mass="22336">MALHRQKGQVTPEDDLGNGSPASHDQYTIAWICALPIEMAAARAMLDDVHQDLPRHTNDTNTYTLGNVQRHNVVVACLPTAQYGTNNAANVLTHLIRTFPSICLGLMVGIGGGVPSKVDMQVTRFVNALRVYATKDRVNEYNHYHLDRLSRPVIQVMAKNVGPGAAAAPDDKAMLTSNLWQPVGLCNGARGTVYDIGWAPGADPIR</sequence>
<dbReference type="AlphaFoldDB" id="A0A9P9D8G6"/>
<dbReference type="PANTHER" id="PTHR46082:SF11">
    <property type="entry name" value="AAA+ ATPASE DOMAIN-CONTAINING PROTEIN-RELATED"/>
    <property type="match status" value="1"/>
</dbReference>
<keyword evidence="3" id="KW-1185">Reference proteome</keyword>
<evidence type="ECO:0000313" key="3">
    <source>
        <dbReference type="Proteomes" id="UP000738349"/>
    </source>
</evidence>
<name>A0A9P9D8G6_9HYPO</name>